<evidence type="ECO:0000313" key="2">
    <source>
        <dbReference type="EMBL" id="MFB9532267.1"/>
    </source>
</evidence>
<dbReference type="Proteomes" id="UP001589646">
    <property type="component" value="Unassembled WGS sequence"/>
</dbReference>
<dbReference type="InterPro" id="IPR043168">
    <property type="entry name" value="DegV_C"/>
</dbReference>
<evidence type="ECO:0000256" key="1">
    <source>
        <dbReference type="ARBA" id="ARBA00023121"/>
    </source>
</evidence>
<reference evidence="2 3" key="1">
    <citation type="submission" date="2024-09" db="EMBL/GenBank/DDBJ databases">
        <authorList>
            <person name="Sun Q."/>
            <person name="Mori K."/>
        </authorList>
    </citation>
    <scope>NUCLEOTIDE SEQUENCE [LARGE SCALE GENOMIC DNA]</scope>
    <source>
        <strain evidence="2 3">JCM 3323</strain>
    </source>
</reference>
<gene>
    <name evidence="2" type="ORF">ACFFRN_37150</name>
</gene>
<dbReference type="InterPro" id="IPR003797">
    <property type="entry name" value="DegV"/>
</dbReference>
<keyword evidence="3" id="KW-1185">Reference proteome</keyword>
<dbReference type="SUPFAM" id="SSF82549">
    <property type="entry name" value="DAK1/DegV-like"/>
    <property type="match status" value="1"/>
</dbReference>
<organism evidence="2 3">
    <name type="scientific">Nonomuraea roseola</name>
    <dbReference type="NCBI Taxonomy" id="46179"/>
    <lineage>
        <taxon>Bacteria</taxon>
        <taxon>Bacillati</taxon>
        <taxon>Actinomycetota</taxon>
        <taxon>Actinomycetes</taxon>
        <taxon>Streptosporangiales</taxon>
        <taxon>Streptosporangiaceae</taxon>
        <taxon>Nonomuraea</taxon>
    </lineage>
</organism>
<accession>A0ABV5Q9X7</accession>
<comment type="caution">
    <text evidence="2">The sequence shown here is derived from an EMBL/GenBank/DDBJ whole genome shotgun (WGS) entry which is preliminary data.</text>
</comment>
<protein>
    <submittedName>
        <fullName evidence="2">DegV family protein</fullName>
    </submittedName>
</protein>
<dbReference type="NCBIfam" id="TIGR00762">
    <property type="entry name" value="DegV"/>
    <property type="match status" value="1"/>
</dbReference>
<dbReference type="PROSITE" id="PS51482">
    <property type="entry name" value="DEGV"/>
    <property type="match status" value="1"/>
</dbReference>
<dbReference type="Pfam" id="PF02645">
    <property type="entry name" value="DegV"/>
    <property type="match status" value="1"/>
</dbReference>
<dbReference type="EMBL" id="JBHMCE010000013">
    <property type="protein sequence ID" value="MFB9532267.1"/>
    <property type="molecule type" value="Genomic_DNA"/>
</dbReference>
<name>A0ABV5Q9X7_9ACTN</name>
<dbReference type="PANTHER" id="PTHR33434">
    <property type="entry name" value="DEGV DOMAIN-CONTAINING PROTEIN DR_1986-RELATED"/>
    <property type="match status" value="1"/>
</dbReference>
<dbReference type="Gene3D" id="3.40.50.10170">
    <property type="match status" value="1"/>
</dbReference>
<proteinExistence type="predicted"/>
<dbReference type="Gene3D" id="3.30.1180.10">
    <property type="match status" value="1"/>
</dbReference>
<dbReference type="InterPro" id="IPR050270">
    <property type="entry name" value="DegV_domain_contain"/>
</dbReference>
<evidence type="ECO:0000313" key="3">
    <source>
        <dbReference type="Proteomes" id="UP001589646"/>
    </source>
</evidence>
<sequence length="270" mass="27623">MSPPVAIVTDSTAYLPSVPSGVTVVPLQVIVGGRPYDEGVSPAVGEWTPVTTSRPSPARFSDIYDSLSGISGIVSIHLSGDLSGTAEAARLAAETASVPVEVVDSRSIAMGLGFPVLAAARAAASGSPMHEVASIARAVASRTQTYFYVDTLEYLRKGGRIGAAASLVGSALLIKPLLHLESGRIVPLEKVRTATRALSRLEDLAVAAAGTAPVEVAVQHLSAQSRAEALAERLTRRLPELVRLSVVEVGAVIGVHVGPGALGITVSPAG</sequence>
<dbReference type="RefSeq" id="WP_346130480.1">
    <property type="nucleotide sequence ID" value="NZ_BAAAXC010000015.1"/>
</dbReference>
<dbReference type="PANTHER" id="PTHR33434:SF2">
    <property type="entry name" value="FATTY ACID-BINDING PROTEIN TM_1468"/>
    <property type="match status" value="1"/>
</dbReference>
<keyword evidence="1" id="KW-0446">Lipid-binding</keyword>